<evidence type="ECO:0000313" key="3">
    <source>
        <dbReference type="RefSeq" id="XP_021094250.1"/>
    </source>
</evidence>
<dbReference type="AlphaFoldDB" id="A0AAX6RE66"/>
<reference evidence="3" key="1">
    <citation type="submission" date="2025-08" db="UniProtKB">
        <authorList>
            <consortium name="RefSeq"/>
        </authorList>
    </citation>
    <scope>IDENTIFICATION</scope>
</reference>
<feature type="region of interest" description="Disordered" evidence="1">
    <location>
        <begin position="65"/>
        <end position="137"/>
    </location>
</feature>
<dbReference type="Proteomes" id="UP000694906">
    <property type="component" value="Unplaced"/>
</dbReference>
<dbReference type="RefSeq" id="XP_021094250.1">
    <property type="nucleotide sequence ID" value="XM_021238591.1"/>
</dbReference>
<protein>
    <submittedName>
        <fullName evidence="3">Atherin-like</fullName>
    </submittedName>
</protein>
<proteinExistence type="predicted"/>
<dbReference type="GeneID" id="110343896"/>
<feature type="compositionally biased region" description="Low complexity" evidence="1">
    <location>
        <begin position="90"/>
        <end position="99"/>
    </location>
</feature>
<evidence type="ECO:0000256" key="1">
    <source>
        <dbReference type="SAM" id="MobiDB-lite"/>
    </source>
</evidence>
<evidence type="ECO:0000313" key="2">
    <source>
        <dbReference type="Proteomes" id="UP000694906"/>
    </source>
</evidence>
<accession>A0AAX6RE66</accession>
<keyword evidence="2" id="KW-1185">Reference proteome</keyword>
<name>A0AAX6RE66_HETGA</name>
<sequence length="137" mass="14455">MARENAQPPPSAGPVRVPGRRRAGARTCLSRCSRRLRHGFRLVPPPGPLGAGERSLRAAPGATIRCGASRQPPRQLGGGCHAPESSLSLRPPTASARPPAAAPPPQRAPAPQLRLEDACVESSQSQDGPSEKRREAW</sequence>
<feature type="region of interest" description="Disordered" evidence="1">
    <location>
        <begin position="1"/>
        <end position="24"/>
    </location>
</feature>
<organism evidence="2 3">
    <name type="scientific">Heterocephalus glaber</name>
    <name type="common">Naked mole rat</name>
    <dbReference type="NCBI Taxonomy" id="10181"/>
    <lineage>
        <taxon>Eukaryota</taxon>
        <taxon>Metazoa</taxon>
        <taxon>Chordata</taxon>
        <taxon>Craniata</taxon>
        <taxon>Vertebrata</taxon>
        <taxon>Euteleostomi</taxon>
        <taxon>Mammalia</taxon>
        <taxon>Eutheria</taxon>
        <taxon>Euarchontoglires</taxon>
        <taxon>Glires</taxon>
        <taxon>Rodentia</taxon>
        <taxon>Hystricomorpha</taxon>
        <taxon>Bathyergidae</taxon>
        <taxon>Heterocephalus</taxon>
    </lineage>
</organism>
<gene>
    <name evidence="3" type="primary">LOC110343896</name>
</gene>